<dbReference type="PANTHER" id="PTHR38015">
    <property type="entry name" value="BLR6086 PROTEIN"/>
    <property type="match status" value="1"/>
</dbReference>
<comment type="caution">
    <text evidence="4">The sequence shown here is derived from an EMBL/GenBank/DDBJ whole genome shotgun (WGS) entry which is preliminary data.</text>
</comment>
<dbReference type="SUPFAM" id="SSF51735">
    <property type="entry name" value="NAD(P)-binding Rossmann-fold domains"/>
    <property type="match status" value="1"/>
</dbReference>
<dbReference type="InterPro" id="IPR013328">
    <property type="entry name" value="6PGD_dom2"/>
</dbReference>
<dbReference type="GO" id="GO:0047129">
    <property type="term" value="F:opine dehydrogenase activity"/>
    <property type="evidence" value="ECO:0007669"/>
    <property type="project" value="UniProtKB-EC"/>
</dbReference>
<dbReference type="PANTHER" id="PTHR38015:SF1">
    <property type="entry name" value="OPINE DEHYDROGENASE DOMAIN-CONTAINING PROTEIN"/>
    <property type="match status" value="1"/>
</dbReference>
<dbReference type="Gene3D" id="3.40.50.720">
    <property type="entry name" value="NAD(P)-binding Rossmann-like Domain"/>
    <property type="match status" value="1"/>
</dbReference>
<dbReference type="EMBL" id="VSSQ01000008">
    <property type="protein sequence ID" value="MPL58906.1"/>
    <property type="molecule type" value="Genomic_DNA"/>
</dbReference>
<dbReference type="AlphaFoldDB" id="A0A644SW80"/>
<dbReference type="InterPro" id="IPR051729">
    <property type="entry name" value="Opine/Lysopine_DH"/>
</dbReference>
<feature type="domain" description="Opine dehydrogenase" evidence="3">
    <location>
        <begin position="206"/>
        <end position="349"/>
    </location>
</feature>
<name>A0A644SW80_9ZZZZ</name>
<proteinExistence type="predicted"/>
<organism evidence="4">
    <name type="scientific">bioreactor metagenome</name>
    <dbReference type="NCBI Taxonomy" id="1076179"/>
    <lineage>
        <taxon>unclassified sequences</taxon>
        <taxon>metagenomes</taxon>
        <taxon>ecological metagenomes</taxon>
    </lineage>
</organism>
<evidence type="ECO:0000313" key="4">
    <source>
        <dbReference type="EMBL" id="MPL58906.1"/>
    </source>
</evidence>
<dbReference type="Pfam" id="PF02317">
    <property type="entry name" value="Octopine_DH"/>
    <property type="match status" value="1"/>
</dbReference>
<dbReference type="GO" id="GO:0016616">
    <property type="term" value="F:oxidoreductase activity, acting on the CH-OH group of donors, NAD or NADP as acceptor"/>
    <property type="evidence" value="ECO:0007669"/>
    <property type="project" value="InterPro"/>
</dbReference>
<feature type="domain" description="Glycerol-3-phosphate dehydrogenase NAD-dependent N-terminal" evidence="2">
    <location>
        <begin position="27"/>
        <end position="124"/>
    </location>
</feature>
<dbReference type="SUPFAM" id="SSF48179">
    <property type="entry name" value="6-phosphogluconate dehydrogenase C-terminal domain-like"/>
    <property type="match status" value="1"/>
</dbReference>
<accession>A0A644SW80</accession>
<dbReference type="Gene3D" id="1.10.1040.10">
    <property type="entry name" value="N-(1-d-carboxylethyl)-l-norvaline Dehydrogenase, domain 2"/>
    <property type="match status" value="1"/>
</dbReference>
<dbReference type="GO" id="GO:0046168">
    <property type="term" value="P:glycerol-3-phosphate catabolic process"/>
    <property type="evidence" value="ECO:0007669"/>
    <property type="project" value="InterPro"/>
</dbReference>
<dbReference type="InterPro" id="IPR036291">
    <property type="entry name" value="NAD(P)-bd_dom_sf"/>
</dbReference>
<evidence type="ECO:0000256" key="1">
    <source>
        <dbReference type="ARBA" id="ARBA00023002"/>
    </source>
</evidence>
<gene>
    <name evidence="4" type="primary">odh_1</name>
    <name evidence="4" type="ORF">SDC9_04452</name>
</gene>
<dbReference type="EC" id="1.5.1.28" evidence="4"/>
<sequence length="387" mass="42104">MANGKDWNDVREILKQVKAKGKKAVWCVAGAGNGGLAMAGHLGYMGFEVRLYNRTDEHLNAVRWYGGVDLEGAVEGFGPVRTATSSIRTALEGAEVIMIVTPSTAHLPLAELMAPFLRDGQIVVLNPGRTGGALEFREALRRSGTDQRPVIVEAQTFVYASRMINRHRGHIFRVKNGVPVSALPSHMTPEAQGVLNQAFPQFSAGSNVLATSLENIGAIFHPALTLLNAGWIESTQGNFEYYIQGVSPAVAKVLQRVDDERLALAQALGVRTVSAREWLYLSYDSPGDTLYEAIRATSGYSGIKAPSTIQHRYIWEDVPMSLVPMASIGRMLSVPTPAIDLVIDLAQMVSEQDYRSSGRTVRSLGIEGMSVEQIHKLVTDGFVLEGR</sequence>
<reference evidence="4" key="1">
    <citation type="submission" date="2019-08" db="EMBL/GenBank/DDBJ databases">
        <authorList>
            <person name="Kucharzyk K."/>
            <person name="Murdoch R.W."/>
            <person name="Higgins S."/>
            <person name="Loffler F."/>
        </authorList>
    </citation>
    <scope>NUCLEOTIDE SEQUENCE</scope>
</reference>
<dbReference type="InterPro" id="IPR011128">
    <property type="entry name" value="G3P_DH_NAD-dep_N"/>
</dbReference>
<protein>
    <submittedName>
        <fullName evidence="4">Opine dehydrogenase</fullName>
        <ecNumber evidence="4">1.5.1.28</ecNumber>
    </submittedName>
</protein>
<keyword evidence="1 4" id="KW-0560">Oxidoreductase</keyword>
<dbReference type="InterPro" id="IPR003421">
    <property type="entry name" value="Opine_DH"/>
</dbReference>
<dbReference type="GO" id="GO:0051287">
    <property type="term" value="F:NAD binding"/>
    <property type="evidence" value="ECO:0007669"/>
    <property type="project" value="InterPro"/>
</dbReference>
<evidence type="ECO:0000259" key="2">
    <source>
        <dbReference type="Pfam" id="PF01210"/>
    </source>
</evidence>
<dbReference type="Pfam" id="PF01210">
    <property type="entry name" value="NAD_Gly3P_dh_N"/>
    <property type="match status" value="1"/>
</dbReference>
<dbReference type="InterPro" id="IPR008927">
    <property type="entry name" value="6-PGluconate_DH-like_C_sf"/>
</dbReference>
<evidence type="ECO:0000259" key="3">
    <source>
        <dbReference type="Pfam" id="PF02317"/>
    </source>
</evidence>